<dbReference type="EMBL" id="BNAU01000005">
    <property type="protein sequence ID" value="GHF05592.1"/>
    <property type="molecule type" value="Genomic_DNA"/>
</dbReference>
<organism evidence="2 3">
    <name type="scientific">Amycolatopsis deserti</name>
    <dbReference type="NCBI Taxonomy" id="185696"/>
    <lineage>
        <taxon>Bacteria</taxon>
        <taxon>Bacillati</taxon>
        <taxon>Actinomycetota</taxon>
        <taxon>Actinomycetes</taxon>
        <taxon>Pseudonocardiales</taxon>
        <taxon>Pseudonocardiaceae</taxon>
        <taxon>Amycolatopsis</taxon>
    </lineage>
</organism>
<protein>
    <submittedName>
        <fullName evidence="2">Uncharacterized protein</fullName>
    </submittedName>
</protein>
<evidence type="ECO:0000313" key="2">
    <source>
        <dbReference type="EMBL" id="GHF05592.1"/>
    </source>
</evidence>
<name>A0ABQ3J6A5_9PSEU</name>
<comment type="caution">
    <text evidence="2">The sequence shown here is derived from an EMBL/GenBank/DDBJ whole genome shotgun (WGS) entry which is preliminary data.</text>
</comment>
<dbReference type="Proteomes" id="UP000605897">
    <property type="component" value="Unassembled WGS sequence"/>
</dbReference>
<feature type="region of interest" description="Disordered" evidence="1">
    <location>
        <begin position="48"/>
        <end position="77"/>
    </location>
</feature>
<evidence type="ECO:0000256" key="1">
    <source>
        <dbReference type="SAM" id="MobiDB-lite"/>
    </source>
</evidence>
<accession>A0ABQ3J6A5</accession>
<feature type="compositionally biased region" description="Basic and acidic residues" evidence="1">
    <location>
        <begin position="53"/>
        <end position="71"/>
    </location>
</feature>
<gene>
    <name evidence="2" type="ORF">GCM10017786_43830</name>
</gene>
<evidence type="ECO:0000313" key="3">
    <source>
        <dbReference type="Proteomes" id="UP000605897"/>
    </source>
</evidence>
<keyword evidence="3" id="KW-1185">Reference proteome</keyword>
<proteinExistence type="predicted"/>
<sequence>MPHNCDADTAERRTNLVRMVYRERRSINRAGGRFVPWRRAWFSPATPHWSPAVRDRDRHPGAGARGEDGAARHRHARGDRRRLLPAGAALHPHIDLAVDIPPSQVHVTPSDADVRAAFQPLVDP</sequence>
<reference evidence="3" key="1">
    <citation type="journal article" date="2019" name="Int. J. Syst. Evol. Microbiol.">
        <title>The Global Catalogue of Microorganisms (GCM) 10K type strain sequencing project: providing services to taxonomists for standard genome sequencing and annotation.</title>
        <authorList>
            <consortium name="The Broad Institute Genomics Platform"/>
            <consortium name="The Broad Institute Genome Sequencing Center for Infectious Disease"/>
            <person name="Wu L."/>
            <person name="Ma J."/>
        </authorList>
    </citation>
    <scope>NUCLEOTIDE SEQUENCE [LARGE SCALE GENOMIC DNA]</scope>
    <source>
        <strain evidence="3">CGMCC 4.7677</strain>
    </source>
</reference>